<dbReference type="KEGG" id="sdn:Sden_3463"/>
<keyword evidence="2" id="KW-1185">Reference proteome</keyword>
<dbReference type="HOGENOM" id="CLU_2169359_0_0_6"/>
<reference evidence="1 2" key="1">
    <citation type="submission" date="2006-03" db="EMBL/GenBank/DDBJ databases">
        <title>Complete sequence of Shewanella denitrificans OS217.</title>
        <authorList>
            <consortium name="US DOE Joint Genome Institute"/>
            <person name="Copeland A."/>
            <person name="Lucas S."/>
            <person name="Lapidus A."/>
            <person name="Barry K."/>
            <person name="Detter J.C."/>
            <person name="Glavina del Rio T."/>
            <person name="Hammon N."/>
            <person name="Israni S."/>
            <person name="Dalin E."/>
            <person name="Tice H."/>
            <person name="Pitluck S."/>
            <person name="Brettin T."/>
            <person name="Bruce D."/>
            <person name="Han C."/>
            <person name="Tapia R."/>
            <person name="Gilna P."/>
            <person name="Kiss H."/>
            <person name="Schmutz J."/>
            <person name="Larimer F."/>
            <person name="Land M."/>
            <person name="Hauser L."/>
            <person name="Kyrpides N."/>
            <person name="Lykidis A."/>
            <person name="Richardson P."/>
        </authorList>
    </citation>
    <scope>NUCLEOTIDE SEQUENCE [LARGE SCALE GENOMIC DNA]</scope>
    <source>
        <strain evidence="2">OS217 / ATCC BAA-1090 / DSM 15013</strain>
    </source>
</reference>
<dbReference type="Proteomes" id="UP000001982">
    <property type="component" value="Chromosome"/>
</dbReference>
<accession>Q12II8</accession>
<organism evidence="1 2">
    <name type="scientific">Shewanella denitrificans (strain OS217 / ATCC BAA-1090 / DSM 15013)</name>
    <dbReference type="NCBI Taxonomy" id="318161"/>
    <lineage>
        <taxon>Bacteria</taxon>
        <taxon>Pseudomonadati</taxon>
        <taxon>Pseudomonadota</taxon>
        <taxon>Gammaproteobacteria</taxon>
        <taxon>Alteromonadales</taxon>
        <taxon>Shewanellaceae</taxon>
        <taxon>Shewanella</taxon>
    </lineage>
</organism>
<dbReference type="AlphaFoldDB" id="Q12II8"/>
<proteinExistence type="predicted"/>
<evidence type="ECO:0000313" key="2">
    <source>
        <dbReference type="Proteomes" id="UP000001982"/>
    </source>
</evidence>
<name>Q12II8_SHEDO</name>
<evidence type="ECO:0000313" key="1">
    <source>
        <dbReference type="EMBL" id="ABE56738.1"/>
    </source>
</evidence>
<dbReference type="STRING" id="318161.Sden_3463"/>
<protein>
    <submittedName>
        <fullName evidence="1">Uncharacterized protein</fullName>
    </submittedName>
</protein>
<dbReference type="EMBL" id="CP000302">
    <property type="protein sequence ID" value="ABE56738.1"/>
    <property type="molecule type" value="Genomic_DNA"/>
</dbReference>
<sequence length="110" mass="12334">MWGLGIEHGNKLGLAQLLKAARRIGSPHQCPGVRKTCPDAFNFAMQSAVFFKVVNREASHQNSNKSKAVEQISALTHWQRLYSDIIFNMIFYSFSRIVTGSNFCDSSLNP</sequence>
<gene>
    <name evidence="1" type="ordered locus">Sden_3463</name>
</gene>